<evidence type="ECO:0000256" key="5">
    <source>
        <dbReference type="SAM" id="SignalP"/>
    </source>
</evidence>
<evidence type="ECO:0000259" key="6">
    <source>
        <dbReference type="Pfam" id="PF09864"/>
    </source>
</evidence>
<evidence type="ECO:0000256" key="2">
    <source>
        <dbReference type="ARBA" id="ARBA00023136"/>
    </source>
</evidence>
<gene>
    <name evidence="7" type="ORF">SAMN04487854_11787</name>
</gene>
<dbReference type="RefSeq" id="WP_227006855.1">
    <property type="nucleotide sequence ID" value="NZ_DIAH01000048.1"/>
</dbReference>
<dbReference type="Gene3D" id="2.40.128.200">
    <property type="match status" value="1"/>
</dbReference>
<dbReference type="Proteomes" id="UP000183805">
    <property type="component" value="Unassembled WGS sequence"/>
</dbReference>
<keyword evidence="3" id="KW-0564">Palmitate</keyword>
<keyword evidence="1 5" id="KW-0732">Signal</keyword>
<feature type="signal peptide" evidence="5">
    <location>
        <begin position="1"/>
        <end position="18"/>
    </location>
</feature>
<sequence>MIKPLTLGLALVTLCACAEQSAPNNYKCDEEIASITDINEEQATLSFQQESFLLSRQVSASGVKYSNDTVLFWSKGPEAMLILRGKKYHCALAQ</sequence>
<reference evidence="7 8" key="1">
    <citation type="submission" date="2016-10" db="EMBL/GenBank/DDBJ databases">
        <authorList>
            <person name="Varghese N."/>
            <person name="Submissions S."/>
        </authorList>
    </citation>
    <scope>NUCLEOTIDE SEQUENCE [LARGE SCALE GENOMIC DNA]</scope>
    <source>
        <strain evidence="7 8">CGMCC 1.8499</strain>
    </source>
</reference>
<keyword evidence="2" id="KW-0472">Membrane</keyword>
<comment type="caution">
    <text evidence="7">The sequence shown here is derived from an EMBL/GenBank/DDBJ whole genome shotgun (WGS) entry which is preliminary data.</text>
</comment>
<feature type="chain" id="PRO_5046328052" evidence="5">
    <location>
        <begin position="19"/>
        <end position="94"/>
    </location>
</feature>
<evidence type="ECO:0000313" key="8">
    <source>
        <dbReference type="Proteomes" id="UP000183805"/>
    </source>
</evidence>
<evidence type="ECO:0000313" key="7">
    <source>
        <dbReference type="EMBL" id="SFT93700.1"/>
    </source>
</evidence>
<dbReference type="InterPro" id="IPR036328">
    <property type="entry name" value="MliC_sf"/>
</dbReference>
<dbReference type="InterPro" id="IPR018660">
    <property type="entry name" value="MliC"/>
</dbReference>
<accession>A0ABY1GV15</accession>
<feature type="domain" description="C-type lysozyme inhibitor" evidence="6">
    <location>
        <begin position="26"/>
        <end position="87"/>
    </location>
</feature>
<dbReference type="SUPFAM" id="SSF141488">
    <property type="entry name" value="YdhA-like"/>
    <property type="match status" value="1"/>
</dbReference>
<evidence type="ECO:0000256" key="4">
    <source>
        <dbReference type="ARBA" id="ARBA00023288"/>
    </source>
</evidence>
<organism evidence="7 8">
    <name type="scientific">Pseudoalteromonas lipolytica</name>
    <dbReference type="NCBI Taxonomy" id="570156"/>
    <lineage>
        <taxon>Bacteria</taxon>
        <taxon>Pseudomonadati</taxon>
        <taxon>Pseudomonadota</taxon>
        <taxon>Gammaproteobacteria</taxon>
        <taxon>Alteromonadales</taxon>
        <taxon>Pseudoalteromonadaceae</taxon>
        <taxon>Pseudoalteromonas</taxon>
    </lineage>
</organism>
<keyword evidence="8" id="KW-1185">Reference proteome</keyword>
<dbReference type="Pfam" id="PF09864">
    <property type="entry name" value="MliC"/>
    <property type="match status" value="1"/>
</dbReference>
<evidence type="ECO:0000256" key="3">
    <source>
        <dbReference type="ARBA" id="ARBA00023139"/>
    </source>
</evidence>
<protein>
    <submittedName>
        <fullName evidence="7">Membrane-bound inhibitor of C-type lysozyme</fullName>
    </submittedName>
</protein>
<dbReference type="EMBL" id="FPAZ01000017">
    <property type="protein sequence ID" value="SFT93700.1"/>
    <property type="molecule type" value="Genomic_DNA"/>
</dbReference>
<proteinExistence type="predicted"/>
<keyword evidence="4" id="KW-0449">Lipoprotein</keyword>
<name>A0ABY1GV15_9GAMM</name>
<dbReference type="PROSITE" id="PS51257">
    <property type="entry name" value="PROKAR_LIPOPROTEIN"/>
    <property type="match status" value="1"/>
</dbReference>
<evidence type="ECO:0000256" key="1">
    <source>
        <dbReference type="ARBA" id="ARBA00022729"/>
    </source>
</evidence>